<dbReference type="EMBL" id="CM010721">
    <property type="protein sequence ID" value="RZC69231.1"/>
    <property type="molecule type" value="Genomic_DNA"/>
</dbReference>
<dbReference type="Gramene" id="RZC69231">
    <property type="protein sequence ID" value="RZC69231"/>
    <property type="gene ID" value="C5167_032433"/>
</dbReference>
<organism evidence="1 2">
    <name type="scientific">Papaver somniferum</name>
    <name type="common">Opium poppy</name>
    <dbReference type="NCBI Taxonomy" id="3469"/>
    <lineage>
        <taxon>Eukaryota</taxon>
        <taxon>Viridiplantae</taxon>
        <taxon>Streptophyta</taxon>
        <taxon>Embryophyta</taxon>
        <taxon>Tracheophyta</taxon>
        <taxon>Spermatophyta</taxon>
        <taxon>Magnoliopsida</taxon>
        <taxon>Ranunculales</taxon>
        <taxon>Papaveraceae</taxon>
        <taxon>Papaveroideae</taxon>
        <taxon>Papaver</taxon>
    </lineage>
</organism>
<keyword evidence="2" id="KW-1185">Reference proteome</keyword>
<dbReference type="STRING" id="3469.A0A4Y7KAJ4"/>
<dbReference type="Proteomes" id="UP000316621">
    <property type="component" value="Chromosome 7"/>
</dbReference>
<sequence>MGKSRKKIFDGEGMGNCGWLMVLYFDVNGHHLDLGTHTKLSLLSFLMGMFFFLKRIPRKVIYIQHGILNSSTGDVVPSSVAMSVELTSIIILCFFLRTYTSNSGSQCSLSQNLSREVDVETLKTMVMKSNCLQEIDLTDCEALMTSICEVFSGEGGFPVLKSPVLNN</sequence>
<evidence type="ECO:0000313" key="1">
    <source>
        <dbReference type="EMBL" id="RZC69231.1"/>
    </source>
</evidence>
<name>A0A4Y7KAJ4_PAPSO</name>
<dbReference type="AlphaFoldDB" id="A0A4Y7KAJ4"/>
<gene>
    <name evidence="1" type="ORF">C5167_032433</name>
</gene>
<evidence type="ECO:0000313" key="2">
    <source>
        <dbReference type="Proteomes" id="UP000316621"/>
    </source>
</evidence>
<accession>A0A4Y7KAJ4</accession>
<proteinExistence type="predicted"/>
<reference evidence="1 2" key="1">
    <citation type="journal article" date="2018" name="Science">
        <title>The opium poppy genome and morphinan production.</title>
        <authorList>
            <person name="Guo L."/>
            <person name="Winzer T."/>
            <person name="Yang X."/>
            <person name="Li Y."/>
            <person name="Ning Z."/>
            <person name="He Z."/>
            <person name="Teodor R."/>
            <person name="Lu Y."/>
            <person name="Bowser T.A."/>
            <person name="Graham I.A."/>
            <person name="Ye K."/>
        </authorList>
    </citation>
    <scope>NUCLEOTIDE SEQUENCE [LARGE SCALE GENOMIC DNA]</scope>
    <source>
        <strain evidence="2">cv. HN1</strain>
        <tissue evidence="1">Leaves</tissue>
    </source>
</reference>
<protein>
    <submittedName>
        <fullName evidence="1">Uncharacterized protein</fullName>
    </submittedName>
</protein>